<dbReference type="PROSITE" id="PS51900">
    <property type="entry name" value="CB"/>
    <property type="match status" value="1"/>
</dbReference>
<evidence type="ECO:0000256" key="4">
    <source>
        <dbReference type="PROSITE-ProRule" id="PRU01248"/>
    </source>
</evidence>
<evidence type="ECO:0000256" key="1">
    <source>
        <dbReference type="ARBA" id="ARBA00022908"/>
    </source>
</evidence>
<proteinExistence type="predicted"/>
<keyword evidence="1" id="KW-0229">DNA integration</keyword>
<dbReference type="PANTHER" id="PTHR30349:SF41">
    <property type="entry name" value="INTEGRASE_RECOMBINASE PROTEIN MJ0367-RELATED"/>
    <property type="match status" value="1"/>
</dbReference>
<gene>
    <name evidence="6" type="ORF">DJ70_07370</name>
</gene>
<keyword evidence="2 4" id="KW-0238">DNA-binding</keyword>
<dbReference type="SUPFAM" id="SSF56349">
    <property type="entry name" value="DNA breaking-rejoining enzymes"/>
    <property type="match status" value="1"/>
</dbReference>
<dbReference type="InterPro" id="IPR011010">
    <property type="entry name" value="DNA_brk_join_enz"/>
</dbReference>
<dbReference type="OrthoDB" id="198497at2157"/>
<comment type="caution">
    <text evidence="6">The sequence shown here is derived from an EMBL/GenBank/DDBJ whole genome shotgun (WGS) entry which is preliminary data.</text>
</comment>
<dbReference type="AlphaFoldDB" id="A0A256IKP0"/>
<dbReference type="GO" id="GO:0006310">
    <property type="term" value="P:DNA recombination"/>
    <property type="evidence" value="ECO:0007669"/>
    <property type="project" value="UniProtKB-KW"/>
</dbReference>
<sequence length="340" mass="39208">MSDDDLQDIPPSVARDLYLDQRREEVSTSTLKSHRYRVDQFVEWCEENGIRSMADLDGLDLHNYRIKRREEDGLKTISLQGQLSTIRQFLRVCANVEAVEEGLHEKIILPSVPKSEQSSDELLEKGAAEAALEYLNRYQYASREHVELLLLWRTSMRRGGIRSLDLGDFDREEGVLEVRHRPESETPLKNGEWSERDVQIHDSVRDALIAYIEGPRKDVVDDYDRAPILTTTHGRVARGTVKQDMYRVTRPCMYGVECPHDRDPDECEATEARKASKCPSSRSPHAIRTGSVTAYLDEGTPKAVLGDRVDMTEKTMETHYDKASKRERMYRRTDYLPEDF</sequence>
<protein>
    <submittedName>
        <fullName evidence="6">Integrase</fullName>
    </submittedName>
</protein>
<dbReference type="InterPro" id="IPR050090">
    <property type="entry name" value="Tyrosine_recombinase_XerCD"/>
</dbReference>
<evidence type="ECO:0000256" key="2">
    <source>
        <dbReference type="ARBA" id="ARBA00023125"/>
    </source>
</evidence>
<dbReference type="RefSeq" id="WP_094531550.1">
    <property type="nucleotide sequence ID" value="NZ_NHPJ01000079.1"/>
</dbReference>
<feature type="domain" description="Core-binding (CB)" evidence="5">
    <location>
        <begin position="9"/>
        <end position="94"/>
    </location>
</feature>
<dbReference type="Proteomes" id="UP000216308">
    <property type="component" value="Unassembled WGS sequence"/>
</dbReference>
<dbReference type="EMBL" id="NHPJ01000079">
    <property type="protein sequence ID" value="OYR56722.1"/>
    <property type="molecule type" value="Genomic_DNA"/>
</dbReference>
<dbReference type="PANTHER" id="PTHR30349">
    <property type="entry name" value="PHAGE INTEGRASE-RELATED"/>
    <property type="match status" value="1"/>
</dbReference>
<dbReference type="GO" id="GO:0015074">
    <property type="term" value="P:DNA integration"/>
    <property type="evidence" value="ECO:0007669"/>
    <property type="project" value="UniProtKB-KW"/>
</dbReference>
<dbReference type="InterPro" id="IPR004107">
    <property type="entry name" value="Integrase_SAM-like_N"/>
</dbReference>
<organism evidence="6 7">
    <name type="scientific">Halorubrum halodurans</name>
    <dbReference type="NCBI Taxonomy" id="1383851"/>
    <lineage>
        <taxon>Archaea</taxon>
        <taxon>Methanobacteriati</taxon>
        <taxon>Methanobacteriota</taxon>
        <taxon>Stenosarchaea group</taxon>
        <taxon>Halobacteria</taxon>
        <taxon>Halobacteriales</taxon>
        <taxon>Haloferacaceae</taxon>
        <taxon>Halorubrum</taxon>
    </lineage>
</organism>
<dbReference type="Pfam" id="PF02899">
    <property type="entry name" value="Phage_int_SAM_1"/>
    <property type="match status" value="1"/>
</dbReference>
<dbReference type="InterPro" id="IPR010998">
    <property type="entry name" value="Integrase_recombinase_N"/>
</dbReference>
<evidence type="ECO:0000313" key="6">
    <source>
        <dbReference type="EMBL" id="OYR56722.1"/>
    </source>
</evidence>
<keyword evidence="3" id="KW-0233">DNA recombination</keyword>
<evidence type="ECO:0000313" key="7">
    <source>
        <dbReference type="Proteomes" id="UP000216308"/>
    </source>
</evidence>
<evidence type="ECO:0000259" key="5">
    <source>
        <dbReference type="PROSITE" id="PS51900"/>
    </source>
</evidence>
<keyword evidence="7" id="KW-1185">Reference proteome</keyword>
<reference evidence="6 7" key="1">
    <citation type="journal article" date="2014" name="Front. Microbiol.">
        <title>Population and genomic analysis of the genus Halorubrum.</title>
        <authorList>
            <person name="Fullmer M.S."/>
            <person name="Soucy S.M."/>
            <person name="Swithers K.S."/>
            <person name="Makkay A.M."/>
            <person name="Wheeler R."/>
            <person name="Ventosa A."/>
            <person name="Gogarten J.P."/>
            <person name="Papke R.T."/>
        </authorList>
    </citation>
    <scope>NUCLEOTIDE SEQUENCE [LARGE SCALE GENOMIC DNA]</scope>
    <source>
        <strain evidence="6 7">Cb34</strain>
    </source>
</reference>
<evidence type="ECO:0000256" key="3">
    <source>
        <dbReference type="ARBA" id="ARBA00023172"/>
    </source>
</evidence>
<dbReference type="Gene3D" id="1.10.150.130">
    <property type="match status" value="1"/>
</dbReference>
<dbReference type="GO" id="GO:0003677">
    <property type="term" value="F:DNA binding"/>
    <property type="evidence" value="ECO:0007669"/>
    <property type="project" value="UniProtKB-UniRule"/>
</dbReference>
<name>A0A256IKP0_9EURY</name>
<accession>A0A256IKP0</accession>
<dbReference type="InterPro" id="IPR044068">
    <property type="entry name" value="CB"/>
</dbReference>
<dbReference type="Gene3D" id="1.10.443.10">
    <property type="entry name" value="Intergrase catalytic core"/>
    <property type="match status" value="1"/>
</dbReference>
<dbReference type="InterPro" id="IPR013762">
    <property type="entry name" value="Integrase-like_cat_sf"/>
</dbReference>